<dbReference type="PROSITE" id="PS00108">
    <property type="entry name" value="PROTEIN_KINASE_ST"/>
    <property type="match status" value="1"/>
</dbReference>
<dbReference type="InterPro" id="IPR000719">
    <property type="entry name" value="Prot_kinase_dom"/>
</dbReference>
<organism evidence="6 7">
    <name type="scientific">Vibrio panuliri</name>
    <dbReference type="NCBI Taxonomy" id="1381081"/>
    <lineage>
        <taxon>Bacteria</taxon>
        <taxon>Pseudomonadati</taxon>
        <taxon>Pseudomonadota</taxon>
        <taxon>Gammaproteobacteria</taxon>
        <taxon>Vibrionales</taxon>
        <taxon>Vibrionaceae</taxon>
        <taxon>Vibrio</taxon>
    </lineage>
</organism>
<gene>
    <name evidence="6" type="ORF">BIY20_13145</name>
</gene>
<proteinExistence type="predicted"/>
<dbReference type="Proteomes" id="UP000186039">
    <property type="component" value="Unassembled WGS sequence"/>
</dbReference>
<accession>A0ABX3FEC4</accession>
<evidence type="ECO:0000259" key="5">
    <source>
        <dbReference type="PROSITE" id="PS50011"/>
    </source>
</evidence>
<sequence>MNQGLDATELYIELLSLSAADQRERLAQIAQLDRDLANDLADMLALNVTELNDDGLRSFVRYVPQESDLTGYCAMGFEIVAPLSESGGMGRIYLGEQIVNGAEGQTSKHQAAIKVLRKEVISAQRLEKYFFREASSLIELDHPNICRVYGFDNIQGSACIVMEYIQGVTLEAWLAHNPTLNERIAILHQLCQALEYAHSRHIFHADLKPQNVMVTSSNRLKVIDLGLAKRIEQSQISSGEQAYIQGYSEQWSSPEQKKGRWSYSQSDVFSLGLLIEALFTGVVLKKQTRAEFNAIITKATELTPQARYFSAAELYLDLSRALNHYPVDVYRQDVFYRLQKQFRRHPWRFGSVAIGVASAAIFVGLTLNHNAQLMRKQRSSEQIIAQMEQTLSNNLPSLSYYYQSQSVDSLYQFAAKNWLKGEAELEPEAKYQTGLGLISGLFDTQQIKLAKQLLSVLVTQPVNRSEKIVLDGWGFRLAGASYIETNYALGGSYSNQEKWLANPELIEPTEFDQNKLDDYLTRIDNNQLENEELLTAFYALGVIRPYQKEQQTERYNKLQQRLLSWLETSSWQTLSINQQIEQMSLFASYVNHNIILSHLAIEQLQTPLPDAVDREVLRLAQNNVQYSLGTLTKLQHIMTRSHHSQVREFGSQVAELLTSQTDRQPTELLTMTKTAGMMMVATSYAENRQLLQDYQETLLAQFSTQSANLYDAVNRQALNALELGLIGKAEQIGRLVEDVQIVQNPQYSQSGLLRSNILLDLYQRELTNIETSVDQYMQFELQRFKYSLDYIGEVSDEEKRNHFALEYPLLLAASNHQWSRFEEIIKQNKLTSIGWRAFSSYLYQMGGESGKALAIFDDIPDVYQFRDVPIWLAEDVKNEVLFFYGRKLPGRAHKALIMLRQQAELQRYDEKAASYHAAKNYLFQLGLALRSGEQAETIHQLKQWLQQSTGVQELPTQYQDYYQRLIEL</sequence>
<dbReference type="SUPFAM" id="SSF56112">
    <property type="entry name" value="Protein kinase-like (PK-like)"/>
    <property type="match status" value="1"/>
</dbReference>
<dbReference type="Pfam" id="PF00069">
    <property type="entry name" value="Pkinase"/>
    <property type="match status" value="1"/>
</dbReference>
<dbReference type="PANTHER" id="PTHR43289">
    <property type="entry name" value="MITOGEN-ACTIVATED PROTEIN KINASE KINASE KINASE 20-RELATED"/>
    <property type="match status" value="1"/>
</dbReference>
<protein>
    <recommendedName>
        <fullName evidence="5">Protein kinase domain-containing protein</fullName>
    </recommendedName>
</protein>
<evidence type="ECO:0000256" key="4">
    <source>
        <dbReference type="ARBA" id="ARBA00022840"/>
    </source>
</evidence>
<reference evidence="6 7" key="1">
    <citation type="submission" date="2016-09" db="EMBL/GenBank/DDBJ databases">
        <title>Genomic Taxonomy of the Vibrionaceae.</title>
        <authorList>
            <person name="Gonzalez-Castillo A."/>
            <person name="Gomez-Gil B."/>
            <person name="Enciso-Ibarra K."/>
        </authorList>
    </citation>
    <scope>NUCLEOTIDE SEQUENCE [LARGE SCALE GENOMIC DNA]</scope>
    <source>
        <strain evidence="6 7">CAIM 1902</strain>
    </source>
</reference>
<dbReference type="InterPro" id="IPR008271">
    <property type="entry name" value="Ser/Thr_kinase_AS"/>
</dbReference>
<evidence type="ECO:0000256" key="1">
    <source>
        <dbReference type="ARBA" id="ARBA00022679"/>
    </source>
</evidence>
<dbReference type="InterPro" id="IPR011009">
    <property type="entry name" value="Kinase-like_dom_sf"/>
</dbReference>
<comment type="caution">
    <text evidence="6">The sequence shown here is derived from an EMBL/GenBank/DDBJ whole genome shotgun (WGS) entry which is preliminary data.</text>
</comment>
<evidence type="ECO:0000313" key="7">
    <source>
        <dbReference type="Proteomes" id="UP000186039"/>
    </source>
</evidence>
<dbReference type="SMART" id="SM00220">
    <property type="entry name" value="S_TKc"/>
    <property type="match status" value="1"/>
</dbReference>
<name>A0ABX3FEC4_9VIBR</name>
<keyword evidence="4" id="KW-0067">ATP-binding</keyword>
<dbReference type="PROSITE" id="PS50011">
    <property type="entry name" value="PROTEIN_KINASE_DOM"/>
    <property type="match status" value="1"/>
</dbReference>
<keyword evidence="2" id="KW-0547">Nucleotide-binding</keyword>
<keyword evidence="1" id="KW-0808">Transferase</keyword>
<dbReference type="Gene3D" id="1.10.510.10">
    <property type="entry name" value="Transferase(Phosphotransferase) domain 1"/>
    <property type="match status" value="1"/>
</dbReference>
<dbReference type="PANTHER" id="PTHR43289:SF6">
    <property type="entry name" value="SERINE_THREONINE-PROTEIN KINASE NEKL-3"/>
    <property type="match status" value="1"/>
</dbReference>
<evidence type="ECO:0000313" key="6">
    <source>
        <dbReference type="EMBL" id="OLQ87860.1"/>
    </source>
</evidence>
<keyword evidence="7" id="KW-1185">Reference proteome</keyword>
<dbReference type="EMBL" id="MJMH01000194">
    <property type="protein sequence ID" value="OLQ87860.1"/>
    <property type="molecule type" value="Genomic_DNA"/>
</dbReference>
<evidence type="ECO:0000256" key="2">
    <source>
        <dbReference type="ARBA" id="ARBA00022741"/>
    </source>
</evidence>
<evidence type="ECO:0000256" key="3">
    <source>
        <dbReference type="ARBA" id="ARBA00022777"/>
    </source>
</evidence>
<dbReference type="RefSeq" id="WP_075715712.1">
    <property type="nucleotide sequence ID" value="NZ_AP019654.1"/>
</dbReference>
<feature type="domain" description="Protein kinase" evidence="5">
    <location>
        <begin position="78"/>
        <end position="348"/>
    </location>
</feature>
<keyword evidence="3" id="KW-0418">Kinase</keyword>
<dbReference type="CDD" id="cd14014">
    <property type="entry name" value="STKc_PknB_like"/>
    <property type="match status" value="1"/>
</dbReference>